<name>A0ABY8FMF4_9SPHN</name>
<organism evidence="2 3">
    <name type="scientific">Altererythrobacter arenosus</name>
    <dbReference type="NCBI Taxonomy" id="3032592"/>
    <lineage>
        <taxon>Bacteria</taxon>
        <taxon>Pseudomonadati</taxon>
        <taxon>Pseudomonadota</taxon>
        <taxon>Alphaproteobacteria</taxon>
        <taxon>Sphingomonadales</taxon>
        <taxon>Erythrobacteraceae</taxon>
        <taxon>Altererythrobacter</taxon>
    </lineage>
</organism>
<dbReference type="Pfam" id="PF05545">
    <property type="entry name" value="FixQ"/>
    <property type="match status" value="1"/>
</dbReference>
<sequence length="53" mass="6045">MDYETLRHFADSYGLAIMVVLFLALCLWPFRPGAREHNQKAANSIFEGQDDGE</sequence>
<dbReference type="Proteomes" id="UP001215827">
    <property type="component" value="Chromosome"/>
</dbReference>
<reference evidence="2 3" key="1">
    <citation type="submission" date="2023-03" db="EMBL/GenBank/DDBJ databases">
        <title>Altererythrobacter sp. CAU 1644 isolated from sand.</title>
        <authorList>
            <person name="Kim W."/>
        </authorList>
    </citation>
    <scope>NUCLEOTIDE SEQUENCE [LARGE SCALE GENOMIC DNA]</scope>
    <source>
        <strain evidence="2 3">CAU 1644</strain>
    </source>
</reference>
<dbReference type="EMBL" id="CP121106">
    <property type="protein sequence ID" value="WFL76200.1"/>
    <property type="molecule type" value="Genomic_DNA"/>
</dbReference>
<accession>A0ABY8FMF4</accession>
<keyword evidence="1" id="KW-1133">Transmembrane helix</keyword>
<gene>
    <name evidence="2" type="ORF">P7228_09320</name>
</gene>
<feature type="transmembrane region" description="Helical" evidence="1">
    <location>
        <begin position="12"/>
        <end position="30"/>
    </location>
</feature>
<dbReference type="RefSeq" id="WP_278014966.1">
    <property type="nucleotide sequence ID" value="NZ_CP121106.1"/>
</dbReference>
<dbReference type="CDD" id="cd01324">
    <property type="entry name" value="cbb3_Oxidase_CcoQ"/>
    <property type="match status" value="1"/>
</dbReference>
<evidence type="ECO:0000256" key="1">
    <source>
        <dbReference type="SAM" id="Phobius"/>
    </source>
</evidence>
<keyword evidence="1" id="KW-0472">Membrane</keyword>
<keyword evidence="1" id="KW-0812">Transmembrane</keyword>
<dbReference type="InterPro" id="IPR008621">
    <property type="entry name" value="Cbb3-typ_cyt_oxidase_comp"/>
</dbReference>
<keyword evidence="3" id="KW-1185">Reference proteome</keyword>
<evidence type="ECO:0000313" key="3">
    <source>
        <dbReference type="Proteomes" id="UP001215827"/>
    </source>
</evidence>
<protein>
    <submittedName>
        <fullName evidence="2">Cbb3-type cytochrome c oxidase subunit 3</fullName>
    </submittedName>
</protein>
<evidence type="ECO:0000313" key="2">
    <source>
        <dbReference type="EMBL" id="WFL76200.1"/>
    </source>
</evidence>
<proteinExistence type="predicted"/>